<dbReference type="InterPro" id="IPR027417">
    <property type="entry name" value="P-loop_NTPase"/>
</dbReference>
<keyword evidence="2" id="KW-0547">Nucleotide-binding</keyword>
<evidence type="ECO:0000259" key="5">
    <source>
        <dbReference type="PROSITE" id="PS50893"/>
    </source>
</evidence>
<dbReference type="Pfam" id="PF00005">
    <property type="entry name" value="ABC_tran"/>
    <property type="match status" value="1"/>
</dbReference>
<feature type="domain" description="ABC transporter" evidence="5">
    <location>
        <begin position="29"/>
        <end position="256"/>
    </location>
</feature>
<dbReference type="SUPFAM" id="SSF52540">
    <property type="entry name" value="P-loop containing nucleoside triphosphate hydrolases"/>
    <property type="match status" value="1"/>
</dbReference>
<evidence type="ECO:0000256" key="3">
    <source>
        <dbReference type="ARBA" id="ARBA00022840"/>
    </source>
</evidence>
<sequence length="275" mass="29620">MTDSIDRSAAPAGAAPASGGAVSAGTPKIAIDDVTRRFGEVTALQQVNLSVAENEFVSLVGTSGCGKSTLLSIIAGLDAPDEGTVTVSGRGVTEPGRDRGVVFQRATLLPWLTAQGNVEFALRGERLSQAERRDAAREVLAQVGLEGFEGAYPSELSGGMQQRVALARSLSYRPDILLMDEPFGALDALTRADMQRLLIDVWERHRITVVFVTHDIEEAVLISDRVVVMSPRPGRIRAEVPIALDRPRGEHSREAPEFRAHAHDILAMIHERAAQ</sequence>
<accession>A0AAW6T945</accession>
<dbReference type="InterPro" id="IPR050166">
    <property type="entry name" value="ABC_transporter_ATP-bind"/>
</dbReference>
<dbReference type="PROSITE" id="PS00211">
    <property type="entry name" value="ABC_TRANSPORTER_1"/>
    <property type="match status" value="1"/>
</dbReference>
<dbReference type="SMART" id="SM00382">
    <property type="entry name" value="AAA"/>
    <property type="match status" value="1"/>
</dbReference>
<proteinExistence type="predicted"/>
<dbReference type="RefSeq" id="WP_281489534.1">
    <property type="nucleotide sequence ID" value="NZ_JASATX010000007.1"/>
</dbReference>
<keyword evidence="7" id="KW-1185">Reference proteome</keyword>
<dbReference type="GO" id="GO:0016887">
    <property type="term" value="F:ATP hydrolysis activity"/>
    <property type="evidence" value="ECO:0007669"/>
    <property type="project" value="InterPro"/>
</dbReference>
<evidence type="ECO:0000256" key="1">
    <source>
        <dbReference type="ARBA" id="ARBA00022448"/>
    </source>
</evidence>
<dbReference type="CDD" id="cd03293">
    <property type="entry name" value="ABC_NrtD_SsuB_transporters"/>
    <property type="match status" value="1"/>
</dbReference>
<dbReference type="InterPro" id="IPR003593">
    <property type="entry name" value="AAA+_ATPase"/>
</dbReference>
<name>A0AAW6T945_9MICO</name>
<dbReference type="InterPro" id="IPR003439">
    <property type="entry name" value="ABC_transporter-like_ATP-bd"/>
</dbReference>
<dbReference type="GO" id="GO:0005524">
    <property type="term" value="F:ATP binding"/>
    <property type="evidence" value="ECO:0007669"/>
    <property type="project" value="UniProtKB-KW"/>
</dbReference>
<dbReference type="AlphaFoldDB" id="A0AAW6T945"/>
<dbReference type="InterPro" id="IPR017871">
    <property type="entry name" value="ABC_transporter-like_CS"/>
</dbReference>
<protein>
    <submittedName>
        <fullName evidence="6">ABC transporter ATP-binding protein</fullName>
    </submittedName>
</protein>
<keyword evidence="3 6" id="KW-0067">ATP-binding</keyword>
<organism evidence="6 7">
    <name type="scientific">Ruicaihuangia caeni</name>
    <dbReference type="NCBI Taxonomy" id="3042517"/>
    <lineage>
        <taxon>Bacteria</taxon>
        <taxon>Bacillati</taxon>
        <taxon>Actinomycetota</taxon>
        <taxon>Actinomycetes</taxon>
        <taxon>Micrococcales</taxon>
        <taxon>Microbacteriaceae</taxon>
        <taxon>Ruicaihuangia</taxon>
    </lineage>
</organism>
<dbReference type="PROSITE" id="PS50893">
    <property type="entry name" value="ABC_TRANSPORTER_2"/>
    <property type="match status" value="1"/>
</dbReference>
<gene>
    <name evidence="6" type="ORF">QF206_12295</name>
</gene>
<evidence type="ECO:0000313" key="7">
    <source>
        <dbReference type="Proteomes" id="UP001321506"/>
    </source>
</evidence>
<dbReference type="PANTHER" id="PTHR42788:SF13">
    <property type="entry name" value="ALIPHATIC SULFONATES IMPORT ATP-BINDING PROTEIN SSUB"/>
    <property type="match status" value="1"/>
</dbReference>
<comment type="caution">
    <text evidence="6">The sequence shown here is derived from an EMBL/GenBank/DDBJ whole genome shotgun (WGS) entry which is preliminary data.</text>
</comment>
<evidence type="ECO:0000256" key="4">
    <source>
        <dbReference type="SAM" id="MobiDB-lite"/>
    </source>
</evidence>
<dbReference type="PANTHER" id="PTHR42788">
    <property type="entry name" value="TAURINE IMPORT ATP-BINDING PROTEIN-RELATED"/>
    <property type="match status" value="1"/>
</dbReference>
<keyword evidence="1" id="KW-0813">Transport</keyword>
<feature type="region of interest" description="Disordered" evidence="4">
    <location>
        <begin position="1"/>
        <end position="24"/>
    </location>
</feature>
<feature type="compositionally biased region" description="Low complexity" evidence="4">
    <location>
        <begin position="8"/>
        <end position="24"/>
    </location>
</feature>
<evidence type="ECO:0000256" key="2">
    <source>
        <dbReference type="ARBA" id="ARBA00022741"/>
    </source>
</evidence>
<dbReference type="Proteomes" id="UP001321506">
    <property type="component" value="Unassembled WGS sequence"/>
</dbReference>
<reference evidence="6 7" key="1">
    <citation type="submission" date="2023-04" db="EMBL/GenBank/DDBJ databases">
        <title>Klugiella caeni sp. nov. isolated from the sludge of biochemical tank.</title>
        <authorList>
            <person name="Geng K."/>
        </authorList>
    </citation>
    <scope>NUCLEOTIDE SEQUENCE [LARGE SCALE GENOMIC DNA]</scope>
    <source>
        <strain evidence="6 7">YN-L-19</strain>
    </source>
</reference>
<dbReference type="EMBL" id="JASATX010000007">
    <property type="protein sequence ID" value="MDI2099744.1"/>
    <property type="molecule type" value="Genomic_DNA"/>
</dbReference>
<evidence type="ECO:0000313" key="6">
    <source>
        <dbReference type="EMBL" id="MDI2099744.1"/>
    </source>
</evidence>
<dbReference type="Gene3D" id="3.40.50.300">
    <property type="entry name" value="P-loop containing nucleotide triphosphate hydrolases"/>
    <property type="match status" value="1"/>
</dbReference>